<gene>
    <name evidence="2" type="ORF">PHISCL_04909</name>
</gene>
<accession>A0A3A2ZTZ0</accession>
<name>A0A3A2ZTZ0_9EURO</name>
<dbReference type="GO" id="GO:1990189">
    <property type="term" value="F:protein N-terminal-serine acetyltransferase activity"/>
    <property type="evidence" value="ECO:0007669"/>
    <property type="project" value="TreeGrafter"/>
</dbReference>
<dbReference type="EMBL" id="MVGC01000152">
    <property type="protein sequence ID" value="RJE22764.1"/>
    <property type="molecule type" value="Genomic_DNA"/>
</dbReference>
<feature type="domain" description="N-acetyltransferase" evidence="1">
    <location>
        <begin position="27"/>
        <end position="184"/>
    </location>
</feature>
<dbReference type="Gene3D" id="3.40.630.30">
    <property type="match status" value="1"/>
</dbReference>
<protein>
    <submittedName>
        <fullName evidence="2">GNAT family acetyltransferase</fullName>
    </submittedName>
</protein>
<sequence length="227" mass="26083">MHRDVGFSVHTGSATWPPHKTFTGRYVLIEPLDAKHIDDLYDSLGKPEYHAVWTYLPNGPFQDKESFSELIKSSTQTKDSVFYAVVDQVQGKAVGFFSLMRIDLKNRVVEIGYIAFSPLLQRTTAATEAFYLTARAVFEDLGFRRFEWKCDSLNDPSKRAATRFGFTAEGVFRQHMIVKGRNRDTAWFSIIDSEWPSLQDAFVQWLDPLNFDDDGIQRCSLTSFRRS</sequence>
<dbReference type="PANTHER" id="PTHR43441:SF2">
    <property type="entry name" value="FAMILY ACETYLTRANSFERASE, PUTATIVE (AFU_ORTHOLOGUE AFUA_7G00850)-RELATED"/>
    <property type="match status" value="1"/>
</dbReference>
<dbReference type="GO" id="GO:0008999">
    <property type="term" value="F:protein-N-terminal-alanine acetyltransferase activity"/>
    <property type="evidence" value="ECO:0007669"/>
    <property type="project" value="TreeGrafter"/>
</dbReference>
<reference evidence="3" key="1">
    <citation type="submission" date="2017-02" db="EMBL/GenBank/DDBJ databases">
        <authorList>
            <person name="Tafer H."/>
            <person name="Lopandic K."/>
        </authorList>
    </citation>
    <scope>NUCLEOTIDE SEQUENCE [LARGE SCALE GENOMIC DNA]</scope>
    <source>
        <strain evidence="3">CBS 366.77</strain>
    </source>
</reference>
<organism evidence="2 3">
    <name type="scientific">Aspergillus sclerotialis</name>
    <dbReference type="NCBI Taxonomy" id="2070753"/>
    <lineage>
        <taxon>Eukaryota</taxon>
        <taxon>Fungi</taxon>
        <taxon>Dikarya</taxon>
        <taxon>Ascomycota</taxon>
        <taxon>Pezizomycotina</taxon>
        <taxon>Eurotiomycetes</taxon>
        <taxon>Eurotiomycetidae</taxon>
        <taxon>Eurotiales</taxon>
        <taxon>Aspergillaceae</taxon>
        <taxon>Aspergillus</taxon>
        <taxon>Aspergillus subgen. Polypaecilum</taxon>
    </lineage>
</organism>
<dbReference type="OrthoDB" id="41238at2759"/>
<comment type="caution">
    <text evidence="2">The sequence shown here is derived from an EMBL/GenBank/DDBJ whole genome shotgun (WGS) entry which is preliminary data.</text>
</comment>
<dbReference type="InterPro" id="IPR051908">
    <property type="entry name" value="Ribosomal_N-acetyltransferase"/>
</dbReference>
<keyword evidence="3" id="KW-1185">Reference proteome</keyword>
<keyword evidence="2" id="KW-0808">Transferase</keyword>
<dbReference type="SUPFAM" id="SSF55729">
    <property type="entry name" value="Acyl-CoA N-acyltransferases (Nat)"/>
    <property type="match status" value="1"/>
</dbReference>
<dbReference type="FunFam" id="3.40.630.30:FF:000047">
    <property type="entry name" value="Acetyltransferase, GNAT family"/>
    <property type="match status" value="1"/>
</dbReference>
<evidence type="ECO:0000313" key="3">
    <source>
        <dbReference type="Proteomes" id="UP000266188"/>
    </source>
</evidence>
<evidence type="ECO:0000259" key="1">
    <source>
        <dbReference type="PROSITE" id="PS51186"/>
    </source>
</evidence>
<dbReference type="PROSITE" id="PS51186">
    <property type="entry name" value="GNAT"/>
    <property type="match status" value="1"/>
</dbReference>
<dbReference type="PANTHER" id="PTHR43441">
    <property type="entry name" value="RIBOSOMAL-PROTEIN-SERINE ACETYLTRANSFERASE"/>
    <property type="match status" value="1"/>
</dbReference>
<dbReference type="Proteomes" id="UP000266188">
    <property type="component" value="Unassembled WGS sequence"/>
</dbReference>
<proteinExistence type="predicted"/>
<evidence type="ECO:0000313" key="2">
    <source>
        <dbReference type="EMBL" id="RJE22764.1"/>
    </source>
</evidence>
<dbReference type="InterPro" id="IPR016181">
    <property type="entry name" value="Acyl_CoA_acyltransferase"/>
</dbReference>
<dbReference type="AlphaFoldDB" id="A0A3A2ZTZ0"/>
<dbReference type="Pfam" id="PF13302">
    <property type="entry name" value="Acetyltransf_3"/>
    <property type="match status" value="1"/>
</dbReference>
<dbReference type="InterPro" id="IPR000182">
    <property type="entry name" value="GNAT_dom"/>
</dbReference>